<dbReference type="Proteomes" id="UP001234178">
    <property type="component" value="Unassembled WGS sequence"/>
</dbReference>
<accession>A0ABQ9Z0L4</accession>
<evidence type="ECO:0000313" key="1">
    <source>
        <dbReference type="EMBL" id="KAK4006456.1"/>
    </source>
</evidence>
<gene>
    <name evidence="1" type="ORF">OUZ56_011609</name>
</gene>
<proteinExistence type="predicted"/>
<name>A0ABQ9Z0L4_9CRUS</name>
<protein>
    <submittedName>
        <fullName evidence="1">Uncharacterized protein</fullName>
    </submittedName>
</protein>
<organism evidence="1 2">
    <name type="scientific">Daphnia magna</name>
    <dbReference type="NCBI Taxonomy" id="35525"/>
    <lineage>
        <taxon>Eukaryota</taxon>
        <taxon>Metazoa</taxon>
        <taxon>Ecdysozoa</taxon>
        <taxon>Arthropoda</taxon>
        <taxon>Crustacea</taxon>
        <taxon>Branchiopoda</taxon>
        <taxon>Diplostraca</taxon>
        <taxon>Cladocera</taxon>
        <taxon>Anomopoda</taxon>
        <taxon>Daphniidae</taxon>
        <taxon>Daphnia</taxon>
    </lineage>
</organism>
<sequence length="204" mass="22903">MGQPLAYDDFLMMYPMSCITEEKFQKAFESTLLTFRRFLERNSDKGGQKWADGAKMDLEVLLAVNALCSTSRGVKGAKPVGKNVELDYSGVNLSAIVFFNGNSLHSMLIIVGSSCNVNYKNINVSSVCQVVLNLLSVYYVTDCNYGVLSLIDRLCLHQEGFPRQKPVQKDSLSMVTFLKKYDKFVLNDDENQQAQELPLEEESP</sequence>
<keyword evidence="2" id="KW-1185">Reference proteome</keyword>
<evidence type="ECO:0000313" key="2">
    <source>
        <dbReference type="Proteomes" id="UP001234178"/>
    </source>
</evidence>
<comment type="caution">
    <text evidence="1">The sequence shown here is derived from an EMBL/GenBank/DDBJ whole genome shotgun (WGS) entry which is preliminary data.</text>
</comment>
<reference evidence="1 2" key="1">
    <citation type="journal article" date="2023" name="Nucleic Acids Res.">
        <title>The hologenome of Daphnia magna reveals possible DNA methylation and microbiome-mediated evolution of the host genome.</title>
        <authorList>
            <person name="Chaturvedi A."/>
            <person name="Li X."/>
            <person name="Dhandapani V."/>
            <person name="Marshall H."/>
            <person name="Kissane S."/>
            <person name="Cuenca-Cambronero M."/>
            <person name="Asole G."/>
            <person name="Calvet F."/>
            <person name="Ruiz-Romero M."/>
            <person name="Marangio P."/>
            <person name="Guigo R."/>
            <person name="Rago D."/>
            <person name="Mirbahai L."/>
            <person name="Eastwood N."/>
            <person name="Colbourne J.K."/>
            <person name="Zhou J."/>
            <person name="Mallon E."/>
            <person name="Orsini L."/>
        </authorList>
    </citation>
    <scope>NUCLEOTIDE SEQUENCE [LARGE SCALE GENOMIC DNA]</scope>
    <source>
        <strain evidence="1">LRV0_1</strain>
    </source>
</reference>
<dbReference type="EMBL" id="JAOYFB010000002">
    <property type="protein sequence ID" value="KAK4006456.1"/>
    <property type="molecule type" value="Genomic_DNA"/>
</dbReference>